<comment type="caution">
    <text evidence="8">The sequence shown here is derived from an EMBL/GenBank/DDBJ whole genome shotgun (WGS) entry which is preliminary data.</text>
</comment>
<feature type="transmembrane region" description="Helical" evidence="6">
    <location>
        <begin position="63"/>
        <end position="85"/>
    </location>
</feature>
<keyword evidence="2" id="KW-0964">Secreted</keyword>
<feature type="compositionally biased region" description="Polar residues" evidence="5">
    <location>
        <begin position="5614"/>
        <end position="5627"/>
    </location>
</feature>
<dbReference type="InterPro" id="IPR055372">
    <property type="entry name" value="CBM96"/>
</dbReference>
<dbReference type="PANTHER" id="PTHR34677">
    <property type="match status" value="1"/>
</dbReference>
<dbReference type="InterPro" id="IPR006633">
    <property type="entry name" value="Carb-bd_sugar_hydrolysis-dom"/>
</dbReference>
<dbReference type="EMBL" id="SMLB01000019">
    <property type="protein sequence ID" value="TDD68623.1"/>
    <property type="molecule type" value="Genomic_DNA"/>
</dbReference>
<accession>A0A4R5A8V4</accession>
<feature type="region of interest" description="Disordered" evidence="5">
    <location>
        <begin position="2501"/>
        <end position="2520"/>
    </location>
</feature>
<evidence type="ECO:0000313" key="8">
    <source>
        <dbReference type="EMBL" id="TDD68623.1"/>
    </source>
</evidence>
<feature type="region of interest" description="Disordered" evidence="5">
    <location>
        <begin position="3389"/>
        <end position="3408"/>
    </location>
</feature>
<evidence type="ECO:0000256" key="3">
    <source>
        <dbReference type="ARBA" id="ARBA00022729"/>
    </source>
</evidence>
<feature type="region of interest" description="Disordered" evidence="5">
    <location>
        <begin position="6294"/>
        <end position="6314"/>
    </location>
</feature>
<dbReference type="InterPro" id="IPR006626">
    <property type="entry name" value="PbH1"/>
</dbReference>
<evidence type="ECO:0000256" key="1">
    <source>
        <dbReference type="ARBA" id="ARBA00004613"/>
    </source>
</evidence>
<feature type="region of interest" description="Disordered" evidence="5">
    <location>
        <begin position="2439"/>
        <end position="2464"/>
    </location>
</feature>
<dbReference type="InterPro" id="IPR039448">
    <property type="entry name" value="Beta_helix"/>
</dbReference>
<protein>
    <submittedName>
        <fullName evidence="8">DNRLRE domain-containing protein</fullName>
    </submittedName>
</protein>
<feature type="region of interest" description="Disordered" evidence="5">
    <location>
        <begin position="1711"/>
        <end position="1739"/>
    </location>
</feature>
<gene>
    <name evidence="8" type="ORF">E1262_15345</name>
</gene>
<evidence type="ECO:0000256" key="4">
    <source>
        <dbReference type="ARBA" id="ARBA00022737"/>
    </source>
</evidence>
<sequence>MRTSIRISSPDSYSSLMRQVLTDRIGTTNSRQQSGSAASARGEHLVATSEGRLHDVRRRRRHLIIAVLATALVLAGMLPVLPALAAASAPTGTTLLVDDTNDQVDANVGDRVCRASGGGCTLRAAVQEANAIAGPDTIHILPGTYAIGIAPINENGANVGDFEILDPVTIEKAPDYLGTVVIDGGTPLPSAPVIARGLDRLFEIHPGAGDVTIRNVTLQNGFTPEEGGAIQNWSMGKLTLDGVTVKDSYAEKAGGGLNYADLHDYPWTTEPPNLELLPYGRVEILRSTFTGNGSAGGSGAAINNVSGGTITISQESLVTLNPGAIKPDPLDPERFVLVDPSDYPIAASAVANQARWEKAGTLKISDSTISLNATEGNGAGILNEGDSIVEITNSTLTQNRAAAGGGLYTEGGKVTVSGSTVSKNQAANGGGLYSGGQVSQHGLRGSFTVKDSQVFENIAENGGGILNGGDAQLSVTDTTFRKNHSSDHGAAIASEGRSNMTLTRVTVTENASNGEGGGVWTHSERQHTIIDSTFTKNKAGVPVVEDDGTLGDNIAGGGALHTDGGPLTVRDSTFDGNVATDEGGALSLHNAADVEIVDSTISNNRALDGGGLENSATEVTFQRVTVSGNRAQGAGGGIFNTSSGEFHLLDSTIRGNSGQMGGGLANAPDQAIIVRGSLFLNNTAHMGTTGEDGELPEEAGQGGGIMSFADGDSLYENTTISGNKAASAGGGVFHDADGELRLTQVTIWRNSAPSGGGIGVRESDFVPPVPPAANSAVILKNSIVGGSLNGGSCDWYVRSEGGNLETGATNTCFLAVTHETAESPIELGVRDRRGDPRLLAIADNGGPTLTHALQHGSLAIDSSAPPCSTVDQRGIERPQNGRCDAGAFEFEGEPPPSDVEPPETVFDYPEDGPFQDGIETMAFRFRGTDNVTAPEDLNFECRFLEIDLAEEPDPVAPWDPVPPELRWNGCSSPWSVPLPEEGQFRFEVRAIDRADNVDPTPVSQLISGVGMTPPDTVIVEAPGLTPGRTVPPAPATTPSTNSRSALFSFMAVSDFTPSQFAEYECRLDSRDPEMWVECFNPTMFSDLTTGLHTFEVRALAGEAAGPDPTPARYTWRVGPDPDDPGATPISCDEANITLTPNADGWADQVTPLENYWSMTELEVRSGATDPGNGQPVVPENARAFFRFPLQSDAPDCELVSATLRLYSGSNTEGRTLAAVPLAETWKESTLTWTNQPDPVAGAAIAQTSAGEGYREFDVKAHVEAIFAGTLPSQGWVIRDGNESDLEGGDQSFLSRETPQDPPEVTLPELELRFEAADTPPPPDREEPGAPEVVTCGQIITESTKLAADVTGCLGQGIAIGAPNIVLDLNGHTVSSGLVLEPGEEDNLTPGIRSGYPNVEIRNGTVTNFGYGVLLGPGSVHSEVHGMTLVRNALTGVQLFDADNGRLGSTVHDNVFDSNGETGLQLMSGTEGALIENNHFVSNGMSIHVFDSHRNVIRGNTISGIILDPALDSDAGIVLENGSRQNVLENNDVSDTGDAGIKIHQGSHGNIVRGGVLVRNGDAGVIVQDADRIEIDGVLAHQQSDGGVVLSNSSNSVVKNSELGYNPSGVDAARTNYLVVENNDVSHSLQAGIALGDGVGMVIRGNIANNNGGPGISVDGAAFDASGVAVGGALIEGNTAHENAASGISVAVGKHTIRNNTANLNANYGIEAGEDTASGEPPDPNRNIDGGGNKAAGNHSDGVTPGLPDAVQCVGVVCETGDLGEITPPDLQAPQTILTSTPPALTGNETARFEFTADDGADGDPLTALTFECRLDAPPDPSVPPEEPDLEPPDPNEPPELPEPPEGERWGECSSPQTYLSLEPAMDHHFEVRAIDQAGNFDPTPAEFTWRIEAGVEEDGTEECGPGETLGVDCTVAGATPDTRITAAPGELITDAAGTRYDTTNRAASFTFTGNDNRTAGYNLTYECRTYYDQFNDHLTPADIPATAEWGSCESPKQYSNLAHGGHIFQVRAVDLVGNKDLSPASHTWWIHPPPPDTTPPDTQFRSGPDPTTVQTSATFTFTGSDNQTPAEELEFQCRLDGAMDAGQPAWTTCTSPHTVNGLTPAEHVLQVRAVDLAGNVDDVNGNVDDPSAPDVNDPGDGVPAAYVWSVGDAPVPKTVFCGQKITHSIKVNNNLGDCLGHGLIVGADGITIDLNGRTIDGKSLGAAILNNGYDSVTIKNGRLTDFDYGVMLNNGARLNIVEGVTADVNQEAAIGLGHGTFPEDPTLAPSEPVPGFQSGVDGNILRSNTLVSNTRGVWLLNGAKDNVVRGNLIGSTSGEAVWIERAGSNLIEGNDIQVASKAGILLEGATDNTIKENSIVEAGTGVIVRATTSGATGIESTGNLVQGNLVTESSGPALEIDTSSSNQLIDNVGQLTDSYAIELYRANDNLVRGNDVSGNKGGISLKESTGNLIKDNDASDSDSTGITLESHSYSNTLLNNVSSGNNAGGIYIGDEAPSGQGTLVQGNTANSNKGTGIQATKPSHIFKDNVAMDNDSWGIWVGDPSNGKANIDGGGNVAQSNDGPLGVDLKPQQCYNITCLGGPGGGDQIAPNTSILETPLDPSTESVAVFRFTGADNASPVTFECRFESTLESAWQPCSSPKTYDNLVNDTYTFEVRAVDFSGNVDPTPASYTWAVQLGTFTVSIDSTPDKVTVDTTATFEFSANRQSGVTFQCLRVPAGTDLSDLWDTAPRCSSPTTYTDLEPGQYEFWVRATDAASTYNTKMYAWTVGPSPVASRLTCGEILTQSTRLLNDLVDCGGHGLIVGAPGITIDLDGHVVDGLGLDAGILNNGHDDVTITNGLVTQFLNGVQLNPGTARNVVHALRVEGNEEAGIALSDADQGADGNTIRDNSIVANEIGIALYTGTRHAVIRGNTLAANRGEGAILLEFASENLIEGNQIGQSAASGVSMLGGGSNTVTENVLKDNGGIGIMAGDDLLASDDNRVQRNTIRGGQGGVMVAGDGNTVLNNDVIGTTGPGVMVELATNTLVKGNDLSGSAGGIVVGEATGTIVEANNASGTLGSGIEIGELSLDSVVRDNTTSGNGGDGIEITESSVIDRGTLVESNTADANGGDGILVEGAGHTIRTNVAQLNGGWGIYSVGAADGGGNLAAGNAEPDQCFGVVCELGVVPGAPDTWIVSGPADWDTSTPGIQSASRNASFTYMGADESSPITELVFECRMDSTNALAWEDCEYPAEYLNLSPGEHTLDIRAVDMMGQGLADPTPASFTWTYVPLPTGVAPEVAVDVGPEDTEPAVAGVQTWLLDAVFTFHANEPDVTFQCKVDTNAYEPCGFESATLMSQGAFEWALAENEVGPHTFSVRAIDFEGNVGAPTTFTWELLGVNVVFTDGPGFTPATGGPEGTPATGGPTASTSAEITFEANVADAQFWCRFDSVDPGDYFPCDSPFRAGPAFAADTTFPEPLLPGDHILEVYAESETMASAAELEPAVYEWEVVDAVDTLPPQTSIERAPGAADLSSTIFEFSGTDDLTPEFLLTFECQVTNGTAAPNDNEWVQCTSPFNLLDVYSYTDPELLLTEHTFYVRAVDMFEPEFPDPTQPEFEGNPDPTPASYTWTPVADTRKPVVTVTGGPADGATVGQEPELYTFAGNDNATPQLRLEFECAAYLTTAGIGSAEWQSCESPAGGGYDISGLEPGAYTVAVRATDLAGNVGPAATRTVTVSAAPVVTFLSGPDGRLDPTSGQPDGASGTENAVFTFESDQSGSTFECSVDGSDFLPCGGTTVPASGAAWVVDNGEHAFVVRATNPQGIVGEEAVYEWLVQLGPDATEPNSQFATGPQNGTLNTVATFTFTGTDNRTPTRDLNFECALDSTTSWNSCTSPEQFSDLTRGAHTLRLRAIDAAGNIESTPAVYTWTVAPPPVVTILSGPGVEQEESTDRTATFTFSSDVSPVTFHCWLDGAFDPHAPGDPSQPAPCDPAGQTYADLGIGEHLFAVRAVDQFGNIGQWEDSEFRVTPSEARMLSAPASGTSTTATFEFTSEPSDPDAVFYCSLDDRPFSLCTGTPVEGSPGTYSKTYTNLWAGEHTFQVQTLYTGTDWRGLPFEHHPVPAVHTWTVQDLTAPDTTIDFGPPATTMSTSAYLQVSSDDPSATIECTLTGPAGTQQADCEPGVVTELTDLAPGAYTFTAVATDLSGNADTSPATHEWTIGTPDGPPNTPAGENVEVTLGDVTVTYFSVGTAGTTTAERLGGGPSLPEGYGGARYYDISTTAEYSEPVTICIDYDPADFGGTKSLRLLHFDGSEWMDITTLHNPFSTPARLCSSEAGGFSVFAIATASSGMAPETFILSGPDGPPGPEGRPSTTSGSATFEFWTDQENAITQCSLDGDPYFFCESPLTVGPLEEGGHELLVQAVNEFGWVDLTPAIYEFEVIGPDVTPPTTVITNGPREGSSTPNFISFFEFGGTDDMTPALDLEFECTLDGEAIGGCETPQEIEVFTPGEHTLVVQAIDAAGNVDPVGATRTWTVVDMSGPDTAILTGPEEETTETSATFTFEGFELIDGPNGPIPVTEFECALDQGEFAPCTSPHEIAGPLGGGVHVLHVRAVDPDGNRDISPAFYEWLILGSDDTTPPDTFITTYPDPANSGPDVTFGFASNEPVETFECSWGSGAPPAEPTTWEQCEAVWLLEALGSGQHWLWVRALDSAPTPNVDPTPAGRDRGFGPNDTAPFVWTTTGEPDTIVDSGPADPTGSSTAIFEFHSDQPGATFQCSVNGSSWVGCSSGFQAGPFLPGPGGAPMEHEFQVRAVNQYRNANGEQVMDLSPATHTWTVQDVTPPETQFLGAQEIGPEQFLEPGLRFTFRGDDDQGSSYELTFECAITNTTAGDPVVWESCGEPAANDSFFHDIVYADLTGGAYTFQVRALDLAANADETPAPLAPYEFTVEGEPETTIGTVTPDMGVDLETTSTSVTFTFSGTGASFRCALDSTVFEPCTSPKEYTDVPYGEHEFRVFAVGEFGTPDLSPAVFEWVSGTDVAPDVTITSGPPATGSTATSGTIEFSSADPQASFLCVLDGGPERPCSSPFEYADLLAGEQNPHTFEVTATRTDLLPSVTLNTATHEWVINDEAAPETVLLATPSSPSGNEVEFRFTGSDNGTVPANLEFECRLDGVDPWAGCSSPHTIADLTGGEHTFEVRAVDETLQADPEPASYSWDVIAPPLTTITNEAPAGVDVPDGDISISATGELSFADQPGSTYECRLDAVDTDVDLFTPCESPYSYDLSNGEHVFEVRATTLPLNGQRMTESPAARYTWTVDAADTTAPDTTIQLGPANPATSTSATFLFSGTDNLTAAGNLTFECSLDGSDFAGCQSGDAYTGLTGGPHTFAVRASDTAVPPNVDDSPATFEWTIEAPGADNTPVGTEVEVTADGARITFAEVTGAGFTAVSALTAGSAPGLPAGYDAAGARYYDVSTTATFVGAVTVCLPYDTLVDAHVLHFDGVWVDVTLEEQGDLVCGVVSSLSPFAVAEASAEVAPDTTIVQAPADPTVQSTGDGADVRFQFSSTIDTIERPAQFECRLDAEPWSSCDTPFQFNALFGEHTLRVRAWTDTGVRDATPAVYTWTVLARPVATIQSGPADQNPSTPDVENESRSAEFVFSSDQSSSTFECRLTGEATGTTWETCSSPKSYENLGLGEYTFEVQAIKDGNASFVPAQYEWEVADLSAPTVTIDSGPEGTVDSTSANFTFSASEPSTFECSLDGAPFGMCQSGVTYTGLGLGEHTFDVRADDLSEGENPSEPVRRSWTVADLTAPNITIGEQPAATTSDTTAQFSFTTSDNWGGAVTTECRLDGAAFAACASPTSYSGLSAAQHTFDVRATDSAGNARTESYSWTVQDVVDPEAQITSVTTGSLVIEFTGTDDHTAPADLRFECRVDSEAYSVCTSPRTYSDVDLAAMTPGDHTFQVRAMDEAGNVGQPDSRTFTVPDTKAPDTSITGRPAATTTNTTATFTFTGSDDGTAPASLTFECSLDDAAFAACTSGKEYTGLAVGGHTFQVRAKDAAGNTDQSPASYSWEIQETAPTPDTTAPETTISANPPATTTETNASFSFAGTDNETPAGDLTFECKLDTGTYAACTTPKAYTGLAIGTHTFSVRAKDAAGNVDQTPTTYSWTIQNSTVNCGSQQTLTATADAWIDEGSATSNKGPDAILKVMSKSGANLRALLRFDLPTMPQGCSVESATLRIYAKSAAGGRTLQVFQLGASWTEGGVTWANQPSTTGSAATTSSGTGYREWNVAGMVQAMYTSANHGFLVRDANESQDAEQQFHSREESTNRPQLVLTFGTTAPPNGVPDTQITGSPLAATSSSSATFTFTGTDDATPASGLTFECQLDGAGTWTACASPQSYSNLAAGSHTFRVRATDGSGAVDPQPAAYTWTIDQTAPETVLSSGPDSSTTSTSATFRFLSPESGATFECSLDSAPYAACSSPRDYTGLTAGQHTFRVRAADAAGNVDQTPVSYSWTIQPGGTPPACGSAQTMTSVADAWIDQSSASSNKGGDSILKLMSKSGNANLRALVRFDLPAIPAGCVLDTAKLRLYAASTSGTQRTLQVFRLGGSWTENGVTWANAPQTSGSAATTTSGSGYREWNVATLVQAMYSSGSNHGFLIKDATEGQDAEQQFHAREKGDNVPQLVLTFKPAS</sequence>
<evidence type="ECO:0000259" key="7">
    <source>
        <dbReference type="PROSITE" id="PS50835"/>
    </source>
</evidence>
<dbReference type="OrthoDB" id="5145222at2"/>
<dbReference type="PROSITE" id="PS50835">
    <property type="entry name" value="IG_LIKE"/>
    <property type="match status" value="1"/>
</dbReference>
<dbReference type="InterPro" id="IPR011050">
    <property type="entry name" value="Pectin_lyase_fold/virulence"/>
</dbReference>
<feature type="region of interest" description="Disordered" evidence="5">
    <location>
        <begin position="6059"/>
        <end position="6092"/>
    </location>
</feature>
<evidence type="ECO:0000313" key="9">
    <source>
        <dbReference type="Proteomes" id="UP000295217"/>
    </source>
</evidence>
<dbReference type="GO" id="GO:0005576">
    <property type="term" value="C:extracellular region"/>
    <property type="evidence" value="ECO:0007669"/>
    <property type="project" value="UniProtKB-SubCell"/>
</dbReference>
<dbReference type="SMART" id="SM00060">
    <property type="entry name" value="FN3"/>
    <property type="match status" value="10"/>
</dbReference>
<dbReference type="Proteomes" id="UP000295217">
    <property type="component" value="Unassembled WGS sequence"/>
</dbReference>
<feature type="region of interest" description="Disordered" evidence="5">
    <location>
        <begin position="1813"/>
        <end position="1853"/>
    </location>
</feature>
<reference evidence="8 9" key="1">
    <citation type="submission" date="2019-02" db="EMBL/GenBank/DDBJ databases">
        <title>Draft genome sequences of novel Actinobacteria.</title>
        <authorList>
            <person name="Sahin N."/>
            <person name="Ay H."/>
            <person name="Saygin H."/>
        </authorList>
    </citation>
    <scope>NUCLEOTIDE SEQUENCE [LARGE SCALE GENOMIC DNA]</scope>
    <source>
        <strain evidence="8 9">8K307</strain>
    </source>
</reference>
<organism evidence="8 9">
    <name type="scientific">Jiangella aurantiaca</name>
    <dbReference type="NCBI Taxonomy" id="2530373"/>
    <lineage>
        <taxon>Bacteria</taxon>
        <taxon>Bacillati</taxon>
        <taxon>Actinomycetota</taxon>
        <taxon>Actinomycetes</taxon>
        <taxon>Jiangellales</taxon>
        <taxon>Jiangellaceae</taxon>
        <taxon>Jiangella</taxon>
    </lineage>
</organism>
<dbReference type="SUPFAM" id="SSF51126">
    <property type="entry name" value="Pectin lyase-like"/>
    <property type="match status" value="8"/>
</dbReference>
<dbReference type="InterPro" id="IPR059226">
    <property type="entry name" value="Choice_anch_Q_dom"/>
</dbReference>
<dbReference type="Gene3D" id="2.60.40.10">
    <property type="entry name" value="Immunoglobulins"/>
    <property type="match status" value="3"/>
</dbReference>
<dbReference type="Gene3D" id="2.160.20.10">
    <property type="entry name" value="Single-stranded right-handed beta-helix, Pectin lyase-like"/>
    <property type="match status" value="8"/>
</dbReference>
<feature type="region of interest" description="Disordered" evidence="5">
    <location>
        <begin position="4186"/>
        <end position="4207"/>
    </location>
</feature>
<dbReference type="SMART" id="SM00722">
    <property type="entry name" value="CASH"/>
    <property type="match status" value="6"/>
</dbReference>
<dbReference type="Pfam" id="PF24517">
    <property type="entry name" value="CBM96"/>
    <property type="match status" value="3"/>
</dbReference>
<dbReference type="SMART" id="SM00710">
    <property type="entry name" value="PbH1"/>
    <property type="match status" value="46"/>
</dbReference>
<dbReference type="GO" id="GO:0005975">
    <property type="term" value="P:carbohydrate metabolic process"/>
    <property type="evidence" value="ECO:0007669"/>
    <property type="project" value="UniProtKB-ARBA"/>
</dbReference>
<dbReference type="InterPro" id="IPR007110">
    <property type="entry name" value="Ig-like_dom"/>
</dbReference>
<dbReference type="PANTHER" id="PTHR34677:SF3">
    <property type="entry name" value="BACTERIAL IG-LIKE DOMAIN-CONTAINING PROTEIN"/>
    <property type="match status" value="1"/>
</dbReference>
<dbReference type="NCBIfam" id="NF041518">
    <property type="entry name" value="choice_anch_Q"/>
    <property type="match status" value="1"/>
</dbReference>
<feature type="compositionally biased region" description="Pro residues" evidence="5">
    <location>
        <begin position="1834"/>
        <end position="1843"/>
    </location>
</feature>
<evidence type="ECO:0000256" key="5">
    <source>
        <dbReference type="SAM" id="MobiDB-lite"/>
    </source>
</evidence>
<feature type="region of interest" description="Disordered" evidence="5">
    <location>
        <begin position="3727"/>
        <end position="3746"/>
    </location>
</feature>
<dbReference type="NCBIfam" id="NF033679">
    <property type="entry name" value="DNRLRE_dom"/>
    <property type="match status" value="3"/>
</dbReference>
<evidence type="ECO:0000256" key="6">
    <source>
        <dbReference type="SAM" id="Phobius"/>
    </source>
</evidence>
<feature type="region of interest" description="Disordered" evidence="5">
    <location>
        <begin position="2026"/>
        <end position="2050"/>
    </location>
</feature>
<keyword evidence="6" id="KW-0472">Membrane</keyword>
<dbReference type="NCBIfam" id="TIGR03804">
    <property type="entry name" value="para_beta_helix"/>
    <property type="match status" value="2"/>
</dbReference>
<feature type="compositionally biased region" description="Low complexity" evidence="5">
    <location>
        <begin position="6059"/>
        <end position="6084"/>
    </location>
</feature>
<dbReference type="InterPro" id="IPR003961">
    <property type="entry name" value="FN3_dom"/>
</dbReference>
<feature type="region of interest" description="Disordered" evidence="5">
    <location>
        <begin position="1279"/>
        <end position="1303"/>
    </location>
</feature>
<dbReference type="InterPro" id="IPR022441">
    <property type="entry name" value="Para_beta_helix_rpt-2"/>
</dbReference>
<keyword evidence="9" id="KW-1185">Reference proteome</keyword>
<keyword evidence="6" id="KW-1133">Transmembrane helix</keyword>
<dbReference type="InterPro" id="IPR013783">
    <property type="entry name" value="Ig-like_fold"/>
</dbReference>
<dbReference type="Pfam" id="PF13229">
    <property type="entry name" value="Beta_helix"/>
    <property type="match status" value="4"/>
</dbReference>
<feature type="region of interest" description="Disordered" evidence="5">
    <location>
        <begin position="5614"/>
        <end position="5634"/>
    </location>
</feature>
<keyword evidence="3" id="KW-0732">Signal</keyword>
<comment type="subcellular location">
    <subcellularLocation>
        <location evidence="1">Secreted</location>
    </subcellularLocation>
</comment>
<dbReference type="InterPro" id="IPR012334">
    <property type="entry name" value="Pectin_lyas_fold"/>
</dbReference>
<evidence type="ECO:0000256" key="2">
    <source>
        <dbReference type="ARBA" id="ARBA00022525"/>
    </source>
</evidence>
<feature type="domain" description="Ig-like" evidence="7">
    <location>
        <begin position="6337"/>
        <end position="6469"/>
    </location>
</feature>
<proteinExistence type="predicted"/>
<name>A0A4R5A8V4_9ACTN</name>
<dbReference type="Pfam" id="PF05048">
    <property type="entry name" value="NosD"/>
    <property type="match status" value="1"/>
</dbReference>
<dbReference type="InterPro" id="IPR007742">
    <property type="entry name" value="NosD_dom"/>
</dbReference>
<keyword evidence="4" id="KW-0677">Repeat</keyword>
<keyword evidence="6" id="KW-0812">Transmembrane</keyword>
<feature type="compositionally biased region" description="Basic and acidic residues" evidence="5">
    <location>
        <begin position="6301"/>
        <end position="6310"/>
    </location>
</feature>